<dbReference type="RefSeq" id="WP_006861222.1">
    <property type="nucleotide sequence ID" value="NZ_ACCL02000005.1"/>
</dbReference>
<evidence type="ECO:0000313" key="2">
    <source>
        <dbReference type="Proteomes" id="UP000005561"/>
    </source>
</evidence>
<dbReference type="Proteomes" id="UP000005561">
    <property type="component" value="Unassembled WGS sequence"/>
</dbReference>
<comment type="caution">
    <text evidence="1">The sequence shown here is derived from an EMBL/GenBank/DDBJ whole genome shotgun (WGS) entry which is preliminary data.</text>
</comment>
<sequence>MVVIRDFHDKNLPRIFAHGRAAEFCGAGGSIDFTGADIQSEHLPGALCGSAGIVIKPGDYFIGVSEF</sequence>
<dbReference type="AlphaFoldDB" id="C6LCT0"/>
<protein>
    <submittedName>
        <fullName evidence="1">Uncharacterized protein</fullName>
    </submittedName>
</protein>
<accession>C6LCT0</accession>
<reference evidence="1" key="1">
    <citation type="submission" date="2009-07" db="EMBL/GenBank/DDBJ databases">
        <authorList>
            <person name="Weinstock G."/>
            <person name="Sodergren E."/>
            <person name="Clifton S."/>
            <person name="Fulton L."/>
            <person name="Fulton B."/>
            <person name="Courtney L."/>
            <person name="Fronick C."/>
            <person name="Harrison M."/>
            <person name="Strong C."/>
            <person name="Farmer C."/>
            <person name="Delahaunty K."/>
            <person name="Markovic C."/>
            <person name="Hall O."/>
            <person name="Minx P."/>
            <person name="Tomlinson C."/>
            <person name="Mitreva M."/>
            <person name="Nelson J."/>
            <person name="Hou S."/>
            <person name="Wollam A."/>
            <person name="Pepin K.H."/>
            <person name="Johnson M."/>
            <person name="Bhonagiri V."/>
            <person name="Nash W.E."/>
            <person name="Warren W."/>
            <person name="Chinwalla A."/>
            <person name="Mardis E.R."/>
            <person name="Wilson R.K."/>
        </authorList>
    </citation>
    <scope>NUCLEOTIDE SEQUENCE [LARGE SCALE GENOMIC DNA]</scope>
    <source>
        <strain evidence="1">DSM 14469</strain>
    </source>
</reference>
<evidence type="ECO:0000313" key="1">
    <source>
        <dbReference type="EMBL" id="EET61744.1"/>
    </source>
</evidence>
<name>C6LCT0_9FIRM</name>
<organism evidence="1 2">
    <name type="scientific">Marvinbryantia formatexigens DSM 14469</name>
    <dbReference type="NCBI Taxonomy" id="478749"/>
    <lineage>
        <taxon>Bacteria</taxon>
        <taxon>Bacillati</taxon>
        <taxon>Bacillota</taxon>
        <taxon>Clostridia</taxon>
        <taxon>Lachnospirales</taxon>
        <taxon>Lachnospiraceae</taxon>
        <taxon>Marvinbryantia</taxon>
    </lineage>
</organism>
<dbReference type="EMBL" id="ACCL02000005">
    <property type="protein sequence ID" value="EET61744.1"/>
    <property type="molecule type" value="Genomic_DNA"/>
</dbReference>
<keyword evidence="2" id="KW-1185">Reference proteome</keyword>
<gene>
    <name evidence="1" type="ORF">BRYFOR_06427</name>
</gene>
<proteinExistence type="predicted"/>